<dbReference type="Proteomes" id="UP000323317">
    <property type="component" value="Unassembled WGS sequence"/>
</dbReference>
<organism evidence="1 2">
    <name type="scientific">Rossellomorea vietnamensis</name>
    <dbReference type="NCBI Taxonomy" id="218284"/>
    <lineage>
        <taxon>Bacteria</taxon>
        <taxon>Bacillati</taxon>
        <taxon>Bacillota</taxon>
        <taxon>Bacilli</taxon>
        <taxon>Bacillales</taxon>
        <taxon>Bacillaceae</taxon>
        <taxon>Rossellomorea</taxon>
    </lineage>
</organism>
<sequence>MNSRHEELLMTIDRLGIVKIKHLLSIHNLSSYRNACRVVNQLSEYTHQIYYEKEKVIYLNKAGREYIGSDKEVTKSMQIGHYLLRNDVYIHFDCPYDWKNEYTLEVEEAPSRKVDGIIFGDQMKVNNKKKVVADALFTRNGYTHIIEIDNQLNMTDNRKKVQSYAEIIPLVRKNFESTPIIYFFTTTEARKTKLSAWLRERSLRAEVKLYDEIK</sequence>
<accession>A0A5D4KFF1</accession>
<protein>
    <recommendedName>
        <fullName evidence="3">Replication-relaxation</fullName>
    </recommendedName>
</protein>
<dbReference type="EMBL" id="VTEH01000006">
    <property type="protein sequence ID" value="TYR75599.1"/>
    <property type="molecule type" value="Genomic_DNA"/>
</dbReference>
<comment type="caution">
    <text evidence="1">The sequence shown here is derived from an EMBL/GenBank/DDBJ whole genome shotgun (WGS) entry which is preliminary data.</text>
</comment>
<evidence type="ECO:0000313" key="2">
    <source>
        <dbReference type="Proteomes" id="UP000323317"/>
    </source>
</evidence>
<evidence type="ECO:0008006" key="3">
    <source>
        <dbReference type="Google" id="ProtNLM"/>
    </source>
</evidence>
<reference evidence="1 2" key="1">
    <citation type="submission" date="2019-08" db="EMBL/GenBank/DDBJ databases">
        <title>Bacillus genomes from the desert of Cuatro Cienegas, Coahuila.</title>
        <authorList>
            <person name="Olmedo-Alvarez G."/>
        </authorList>
    </citation>
    <scope>NUCLEOTIDE SEQUENCE [LARGE SCALE GENOMIC DNA]</scope>
    <source>
        <strain evidence="1 2">CH40_1T</strain>
    </source>
</reference>
<proteinExistence type="predicted"/>
<gene>
    <name evidence="1" type="ORF">FZC79_10555</name>
</gene>
<dbReference type="AlphaFoldDB" id="A0A5D4KFF1"/>
<name>A0A5D4KFF1_9BACI</name>
<dbReference type="RefSeq" id="WP_148946776.1">
    <property type="nucleotide sequence ID" value="NZ_VTEH01000006.1"/>
</dbReference>
<evidence type="ECO:0000313" key="1">
    <source>
        <dbReference type="EMBL" id="TYR75599.1"/>
    </source>
</evidence>